<sequence>MQIERGKGRNEEGDVMYIRVEVELVKRREKPNWPGVSPEARTVHDISRRYVSEVEMTQPSRSSNINSDDEIFTKKPKHPSFAPCIAAILKEQHNIWRQNFYQETQVSFIRHTARDAVTREKGLRMHKGTYFLCDNGYANCEGFLTPYKNVRYHLKEWGVGTQRPQNALEPTSTWNQMRDDLANSMWNNQASVDVNGRK</sequence>
<name>A0ABD1GKJ5_SALDI</name>
<keyword evidence="2" id="KW-1185">Reference proteome</keyword>
<organism evidence="1 2">
    <name type="scientific">Salvia divinorum</name>
    <name type="common">Maria pastora</name>
    <name type="synonym">Diviner's sage</name>
    <dbReference type="NCBI Taxonomy" id="28513"/>
    <lineage>
        <taxon>Eukaryota</taxon>
        <taxon>Viridiplantae</taxon>
        <taxon>Streptophyta</taxon>
        <taxon>Embryophyta</taxon>
        <taxon>Tracheophyta</taxon>
        <taxon>Spermatophyta</taxon>
        <taxon>Magnoliopsida</taxon>
        <taxon>eudicotyledons</taxon>
        <taxon>Gunneridae</taxon>
        <taxon>Pentapetalae</taxon>
        <taxon>asterids</taxon>
        <taxon>lamiids</taxon>
        <taxon>Lamiales</taxon>
        <taxon>Lamiaceae</taxon>
        <taxon>Nepetoideae</taxon>
        <taxon>Mentheae</taxon>
        <taxon>Salviinae</taxon>
        <taxon>Salvia</taxon>
        <taxon>Salvia subgen. Calosphace</taxon>
    </lineage>
</organism>
<evidence type="ECO:0000313" key="1">
    <source>
        <dbReference type="EMBL" id="KAL1544645.1"/>
    </source>
</evidence>
<evidence type="ECO:0000313" key="2">
    <source>
        <dbReference type="Proteomes" id="UP001567538"/>
    </source>
</evidence>
<proteinExistence type="predicted"/>
<gene>
    <name evidence="1" type="ORF">AAHA92_21467</name>
</gene>
<dbReference type="AlphaFoldDB" id="A0ABD1GKJ5"/>
<comment type="caution">
    <text evidence="1">The sequence shown here is derived from an EMBL/GenBank/DDBJ whole genome shotgun (WGS) entry which is preliminary data.</text>
</comment>
<reference evidence="1 2" key="1">
    <citation type="submission" date="2024-06" db="EMBL/GenBank/DDBJ databases">
        <title>A chromosome level genome sequence of Diviner's sage (Salvia divinorum).</title>
        <authorList>
            <person name="Ford S.A."/>
            <person name="Ro D.-K."/>
            <person name="Ness R.W."/>
            <person name="Phillips M.A."/>
        </authorList>
    </citation>
    <scope>NUCLEOTIDE SEQUENCE [LARGE SCALE GENOMIC DNA]</scope>
    <source>
        <strain evidence="1">SAF-2024a</strain>
        <tissue evidence="1">Leaf</tissue>
    </source>
</reference>
<evidence type="ECO:0008006" key="3">
    <source>
        <dbReference type="Google" id="ProtNLM"/>
    </source>
</evidence>
<dbReference type="Proteomes" id="UP001567538">
    <property type="component" value="Unassembled WGS sequence"/>
</dbReference>
<accession>A0ABD1GKJ5</accession>
<dbReference type="EMBL" id="JBEAFC010000008">
    <property type="protein sequence ID" value="KAL1544645.1"/>
    <property type="molecule type" value="Genomic_DNA"/>
</dbReference>
<protein>
    <recommendedName>
        <fullName evidence="3">DDE Tnp4 domain-containing protein</fullName>
    </recommendedName>
</protein>